<protein>
    <recommendedName>
        <fullName evidence="2">Outer membrane protein beta-barrel domain-containing protein</fullName>
    </recommendedName>
</protein>
<dbReference type="InterPro" id="IPR009998">
    <property type="entry name" value="YfaZ"/>
</dbReference>
<accession>A0A1W1EJH4</accession>
<sequence length="191" mass="21215">MFNKKSILIISILSTVLFAKDTIGFNVNSDSVEIQSHTDVTGYIQTSDEDTKFKIDTSYLNTTYSYLFGAGFTANGNIKELEGLEISIGAKFVMSDNKQKSFFAIPLMAQAKYKLPIDDVPESFISAQLLYAPTSLSFADASSYSELRVQADVDVIENISIFSGYRTIDTDYKNYDKSLDKSIYGGLKLAF</sequence>
<dbReference type="Pfam" id="PF07437">
    <property type="entry name" value="YfaZ"/>
    <property type="match status" value="1"/>
</dbReference>
<reference evidence="1" key="1">
    <citation type="submission" date="2016-10" db="EMBL/GenBank/DDBJ databases">
        <authorList>
            <person name="de Groot N.N."/>
        </authorList>
    </citation>
    <scope>NUCLEOTIDE SEQUENCE</scope>
</reference>
<gene>
    <name evidence="1" type="ORF">MNB_SV-15-185</name>
</gene>
<name>A0A1W1EJH4_9ZZZZ</name>
<dbReference type="InterPro" id="IPR011250">
    <property type="entry name" value="OMP/PagP_B-barrel"/>
</dbReference>
<dbReference type="AlphaFoldDB" id="A0A1W1EJH4"/>
<evidence type="ECO:0008006" key="2">
    <source>
        <dbReference type="Google" id="ProtNLM"/>
    </source>
</evidence>
<evidence type="ECO:0000313" key="1">
    <source>
        <dbReference type="EMBL" id="SHO81028.1"/>
    </source>
</evidence>
<organism evidence="1">
    <name type="scientific">hydrothermal vent metagenome</name>
    <dbReference type="NCBI Taxonomy" id="652676"/>
    <lineage>
        <taxon>unclassified sequences</taxon>
        <taxon>metagenomes</taxon>
        <taxon>ecological metagenomes</taxon>
    </lineage>
</organism>
<dbReference type="SUPFAM" id="SSF56925">
    <property type="entry name" value="OMPA-like"/>
    <property type="match status" value="1"/>
</dbReference>
<dbReference type="EMBL" id="FRYL01000025">
    <property type="protein sequence ID" value="SHO81028.1"/>
    <property type="molecule type" value="Genomic_DNA"/>
</dbReference>
<proteinExistence type="predicted"/>